<evidence type="ECO:0000313" key="2">
    <source>
        <dbReference type="Proteomes" id="UP000034048"/>
    </source>
</evidence>
<proteinExistence type="predicted"/>
<accession>A0A0G0RNM5</accession>
<gene>
    <name evidence="1" type="ORF">UT42_C0007G0013</name>
</gene>
<protein>
    <submittedName>
        <fullName evidence="1">Immunoglobulin-like protein domain-containing protein</fullName>
    </submittedName>
</protein>
<dbReference type="Proteomes" id="UP000034048">
    <property type="component" value="Unassembled WGS sequence"/>
</dbReference>
<sequence length="1333" mass="144671">MAKITECGPPINNYNKYNGTNDVVSTYYTAHDTFVSWAQGGTFPLCLNGGEIVWSQEGIVKGDYGYSPNAKFYTYINQPNNYDYGYHTYPHDYNGQWMWQCKYIYENAKGETITKFFPTKNNNTMPVSYQQVPNSTATPNLSKYYCFFKEMGQCQDSYAPNTLTKDDLKTKTANKKGLGTLCKYGYVATAHPSELGGKTPLVPENYVNTLTCDADIGTCSWYCGSENRVDTGLDQLCGPVDILGCKTPPHKGEYTEDEFRDAGYLTNGAPCENGSTAPVTYNDATRQWTWNCQGDDCKADKICKPILNIGDDHNVCYLDIETYTANVTECTTYTYDGWTVDTDKVNIVTGCGAGDATCRVQGKSGAGQYTVTATITCNDTCVPANKKTVSDTVMVTMNEPKVTVKCPLNADGKEDCSICMNKGLSLTATPENCSSTPTITWYEGTTLLSANNPYSFLKNASGDYYIKAKIKCGQCEAFSTAKKVTVKPSGTLNGGITKEQNTMCIQETMSVAANVANCDGLASYSWTGTNSPYNQVSTTIGPRDTAGSYNFSVAVKCDSDTVCYKDAVFNATVDVKAPSVKMDKTYYEVCTGKDLTLSATGSDCSNPIYIWREGLNEITNGNTYIFNKDIEGEYQVTIGMTCADCLDSTTEWGGSPSQATVKVTPSKVLTVSAKAEPTANCAGSNIQLTADSNCDPTKASYEWFEDGASLGTGKTLPYKSDIQGTHNVIVRLTCTEDCLEDNIQTIDLDPPLAIEIKEVRALTATITGGSDTMCIKELNNFFTVETNACEGDTPDLSWEPSFWVDNPYGLTTQFTHDTAGLHELSVTATCANLSADTTCSNAGYQWYNPNLPIAGETTANYVFSSLIAGTYSFKAIVTCPDCLNDTKEWSSNVKDIVVKPQSNPQAYITGNDQTCVDTPLELTASVDAECINPVYTWYLDSVANEIAECAGQETCGVVVDDIPTCTAYHSVILAAKCEPGCLVDENISAFKAITVKDPEVSIVSDKDPICTAGETWETTANITSDGNMAGCCTSIDYSWEDNDGPLNQYSGLKNIGYTTDQSGLHTIKLITNCDNCEAEGTVAVTAQDPDDPELSVVAKDSAGTAKDPLIFCQQESFTLEATASKCSIDESSYTWAWPNGTTYSGGTLLVEAESLVPGDHDFKVQLTCNDFCMDDPEETVTVTIRDCECGPAHQENYTAATWASGNISDLCNEGGTPIPADPTLNLANRWEWSCKYGGYVKEGCFANLVDCGDAKDEYYTQESWETKLADYTDNGNMVPFCTAGDLAIDDPYCTGTPGDTNCRYTGFTNAWTWNCLDSKGDTVSCDAYKVGCY</sequence>
<evidence type="ECO:0000313" key="1">
    <source>
        <dbReference type="EMBL" id="KKR15197.1"/>
    </source>
</evidence>
<comment type="caution">
    <text evidence="1">The sequence shown here is derived from an EMBL/GenBank/DDBJ whole genome shotgun (WGS) entry which is preliminary data.</text>
</comment>
<organism evidence="1 2">
    <name type="scientific">Candidatus Falkowbacteria bacterium GW2011_GWA2_39_24</name>
    <dbReference type="NCBI Taxonomy" id="1618634"/>
    <lineage>
        <taxon>Bacteria</taxon>
        <taxon>Candidatus Falkowiibacteriota</taxon>
    </lineage>
</organism>
<reference evidence="1 2" key="1">
    <citation type="journal article" date="2015" name="Nature">
        <title>rRNA introns, odd ribosomes, and small enigmatic genomes across a large radiation of phyla.</title>
        <authorList>
            <person name="Brown C.T."/>
            <person name="Hug L.A."/>
            <person name="Thomas B.C."/>
            <person name="Sharon I."/>
            <person name="Castelle C.J."/>
            <person name="Singh A."/>
            <person name="Wilkins M.J."/>
            <person name="Williams K.H."/>
            <person name="Banfield J.F."/>
        </authorList>
    </citation>
    <scope>NUCLEOTIDE SEQUENCE [LARGE SCALE GENOMIC DNA]</scope>
</reference>
<dbReference type="EMBL" id="LBWS01000007">
    <property type="protein sequence ID" value="KKR15197.1"/>
    <property type="molecule type" value="Genomic_DNA"/>
</dbReference>
<name>A0A0G0RNM5_9BACT</name>